<keyword evidence="3 5" id="KW-0347">Helicase</keyword>
<feature type="binding site" evidence="5">
    <location>
        <begin position="54"/>
        <end position="61"/>
    </location>
    <ligand>
        <name>ATP</name>
        <dbReference type="ChEBI" id="CHEBI:30616"/>
    </ligand>
</feature>
<dbReference type="SUPFAM" id="SSF52540">
    <property type="entry name" value="P-loop containing nucleoside triphosphate hydrolases"/>
    <property type="match status" value="1"/>
</dbReference>
<dbReference type="PANTHER" id="PTHR11070:SF2">
    <property type="entry name" value="ATP-DEPENDENT DNA HELICASE SRS2"/>
    <property type="match status" value="1"/>
</dbReference>
<dbReference type="GO" id="GO:0016787">
    <property type="term" value="F:hydrolase activity"/>
    <property type="evidence" value="ECO:0007669"/>
    <property type="project" value="UniProtKB-UniRule"/>
</dbReference>
<evidence type="ECO:0000313" key="8">
    <source>
        <dbReference type="Proteomes" id="UP000002431"/>
    </source>
</evidence>
<dbReference type="RefSeq" id="WP_012173372.1">
    <property type="nucleotide sequence ID" value="NC_009939.1"/>
</dbReference>
<dbReference type="EMBL" id="CP000856">
    <property type="protein sequence ID" value="ABW35010.1"/>
    <property type="molecule type" value="Genomic_DNA"/>
</dbReference>
<sequence>MTVSPLSPLAEALLGQVAPAVRAQVRPALARFTREQLAVMDAVITTQDNLVVESTAGSGKSTLLKTIALVLPRQRPIGVFAFNGSIASEISQVLPEDVICSTFHAYGRSLVEAHSRHRLELVPFKRRNLAQAYLAELGIRDAKLLHNLTRLLDLTLTHLTGAQGLTNLIAEHELSFPPGFDLVTALRTVQDRALQAYLDKGHIDYTDMLYLPIKLGYGAGSLGTLLIDEAQDFTRLQHRLVKHLAGQSGRVILVGDSEQAIYGFSGADVLGLERAQATFRARRLRLTVTFRCPRQHVTLARRYSEHIQAWDGAAEGEVLRVSEDALLSHTQPGDLVVCRTNGPIVQLALRLAEAGQAVQILGRELDKELGAHIDAAFRAPFGSRDVERLLTARGEALLLAHARKGLTGKQLRRAVERETDQLACCAALAVRAAREAEEAGRRATAADVRQLMRSLLVGNAGAAVRLCTVHKSKGMEARRAVILHPEALALEGGDEREERAVCFVAYTRPKETLILATRAA</sequence>
<keyword evidence="2 5" id="KW-0378">Hydrolase</keyword>
<accession>A8ZRA1</accession>
<keyword evidence="4 5" id="KW-0067">ATP-binding</keyword>
<organism evidence="7 8">
    <name type="scientific">Deinococcus geothermalis (strain DSM 11300 / CIP 105573 / AG-3a)</name>
    <dbReference type="NCBI Taxonomy" id="319795"/>
    <lineage>
        <taxon>Bacteria</taxon>
        <taxon>Thermotogati</taxon>
        <taxon>Deinococcota</taxon>
        <taxon>Deinococci</taxon>
        <taxon>Deinococcales</taxon>
        <taxon>Deinococcaceae</taxon>
        <taxon>Deinococcus</taxon>
    </lineage>
</organism>
<feature type="domain" description="UvrD-like helicase ATP-binding" evidence="6">
    <location>
        <begin position="33"/>
        <end position="293"/>
    </location>
</feature>
<dbReference type="InterPro" id="IPR003593">
    <property type="entry name" value="AAA+_ATPase"/>
</dbReference>
<dbReference type="HOGENOM" id="CLU_034823_0_0_0"/>
<protein>
    <submittedName>
        <fullName evidence="7">UvrD/REP helicase</fullName>
    </submittedName>
</protein>
<dbReference type="Gene3D" id="3.40.50.300">
    <property type="entry name" value="P-loop containing nucleotide triphosphate hydrolases"/>
    <property type="match status" value="2"/>
</dbReference>
<dbReference type="Pfam" id="PF00580">
    <property type="entry name" value="UvrD-helicase"/>
    <property type="match status" value="1"/>
</dbReference>
<evidence type="ECO:0000256" key="4">
    <source>
        <dbReference type="ARBA" id="ARBA00022840"/>
    </source>
</evidence>
<dbReference type="GO" id="GO:0003677">
    <property type="term" value="F:DNA binding"/>
    <property type="evidence" value="ECO:0007669"/>
    <property type="project" value="InterPro"/>
</dbReference>
<keyword evidence="1 5" id="KW-0547">Nucleotide-binding</keyword>
<evidence type="ECO:0000256" key="1">
    <source>
        <dbReference type="ARBA" id="ARBA00022741"/>
    </source>
</evidence>
<dbReference type="GO" id="GO:0005524">
    <property type="term" value="F:ATP binding"/>
    <property type="evidence" value="ECO:0007669"/>
    <property type="project" value="UniProtKB-UniRule"/>
</dbReference>
<evidence type="ECO:0000313" key="7">
    <source>
        <dbReference type="EMBL" id="ABW35010.1"/>
    </source>
</evidence>
<dbReference type="PANTHER" id="PTHR11070">
    <property type="entry name" value="UVRD / RECB / PCRA DNA HELICASE FAMILY MEMBER"/>
    <property type="match status" value="1"/>
</dbReference>
<keyword evidence="8" id="KW-1185">Reference proteome</keyword>
<dbReference type="PROSITE" id="PS51198">
    <property type="entry name" value="UVRD_HELICASE_ATP_BIND"/>
    <property type="match status" value="1"/>
</dbReference>
<dbReference type="GO" id="GO:0000725">
    <property type="term" value="P:recombinational repair"/>
    <property type="evidence" value="ECO:0007669"/>
    <property type="project" value="TreeGrafter"/>
</dbReference>
<dbReference type="KEGG" id="dge:Dgeo_2967"/>
<dbReference type="SMART" id="SM00382">
    <property type="entry name" value="AAA"/>
    <property type="match status" value="1"/>
</dbReference>
<dbReference type="AlphaFoldDB" id="A8ZRA1"/>
<dbReference type="InterPro" id="IPR000212">
    <property type="entry name" value="DNA_helicase_UvrD/REP"/>
</dbReference>
<evidence type="ECO:0000256" key="2">
    <source>
        <dbReference type="ARBA" id="ARBA00022801"/>
    </source>
</evidence>
<geneLocation type="plasmid" evidence="7 8">
    <name>pDGEO02</name>
</geneLocation>
<reference evidence="7" key="1">
    <citation type="submission" date="2007-10" db="EMBL/GenBank/DDBJ databases">
        <title>Complete sequence of Plasmid2 pDGEO02 of Deinococcus geothermalis DSM 11300.</title>
        <authorList>
            <consortium name="US DOE Joint Genome Institute"/>
            <person name="Copeland A."/>
            <person name="Lucas S."/>
            <person name="Lapidus A."/>
            <person name="Barry K."/>
            <person name="Detter J.C."/>
            <person name="Glavina del Rio T."/>
            <person name="Hammon N."/>
            <person name="Israni S."/>
            <person name="Dalin E."/>
            <person name="Tice H."/>
            <person name="Pitluck S."/>
            <person name="Brettin T."/>
            <person name="Bruce D."/>
            <person name="Han C."/>
            <person name="Tapia R."/>
            <person name="Saunders E."/>
            <person name="Gilna P."/>
            <person name="Schmutz J."/>
            <person name="Larimer F."/>
            <person name="Land M."/>
            <person name="Hauser L."/>
            <person name="Kyrpides N."/>
            <person name="Kim E."/>
            <person name="Daly M.J."/>
            <person name="Fredrickson J.K."/>
            <person name="Makarova K.S."/>
            <person name="Gaidamakova E.K."/>
            <person name="Zhai M."/>
            <person name="Richardson P."/>
        </authorList>
    </citation>
    <scope>NUCLEOTIDE SEQUENCE [LARGE SCALE GENOMIC DNA]</scope>
    <source>
        <strain evidence="7">DSM 11300</strain>
        <plasmid evidence="7">pDGEO02</plasmid>
    </source>
</reference>
<dbReference type="InterPro" id="IPR027417">
    <property type="entry name" value="P-loop_NTPase"/>
</dbReference>
<gene>
    <name evidence="7" type="ORF">Dgeo_2967</name>
</gene>
<evidence type="ECO:0000256" key="5">
    <source>
        <dbReference type="PROSITE-ProRule" id="PRU00560"/>
    </source>
</evidence>
<dbReference type="Proteomes" id="UP000002431">
    <property type="component" value="Plasmid pDGEO02"/>
</dbReference>
<evidence type="ECO:0000256" key="3">
    <source>
        <dbReference type="ARBA" id="ARBA00022806"/>
    </source>
</evidence>
<proteinExistence type="predicted"/>
<keyword evidence="7" id="KW-0614">Plasmid</keyword>
<dbReference type="InterPro" id="IPR014016">
    <property type="entry name" value="UvrD-like_ATP-bd"/>
</dbReference>
<evidence type="ECO:0000259" key="6">
    <source>
        <dbReference type="PROSITE" id="PS51198"/>
    </source>
</evidence>
<dbReference type="GO" id="GO:0043138">
    <property type="term" value="F:3'-5' DNA helicase activity"/>
    <property type="evidence" value="ECO:0007669"/>
    <property type="project" value="TreeGrafter"/>
</dbReference>
<name>A8ZRA1_DEIGD</name>